<accession>A0A0H5BQ82</accession>
<evidence type="ECO:0000313" key="7">
    <source>
        <dbReference type="EMBL" id="BAS00494.1"/>
    </source>
</evidence>
<name>A0A0H5BQ82_BLAVI</name>
<dbReference type="STRING" id="1079.BVIR_1842"/>
<dbReference type="KEGG" id="bvr:BVIR_1842"/>
<dbReference type="GO" id="GO:0055085">
    <property type="term" value="P:transmembrane transport"/>
    <property type="evidence" value="ECO:0007669"/>
    <property type="project" value="InterPro"/>
</dbReference>
<evidence type="ECO:0000259" key="6">
    <source>
        <dbReference type="PROSITE" id="PS52015"/>
    </source>
</evidence>
<feature type="compositionally biased region" description="Basic and acidic residues" evidence="5">
    <location>
        <begin position="112"/>
        <end position="127"/>
    </location>
</feature>
<keyword evidence="9" id="KW-1185">Reference proteome</keyword>
<feature type="domain" description="TonB C-terminal" evidence="6">
    <location>
        <begin position="146"/>
        <end position="230"/>
    </location>
</feature>
<gene>
    <name evidence="7" type="ORF">BV133_2900</name>
    <name evidence="8" type="ORF">BVIRIDIS_12870</name>
</gene>
<proteinExistence type="predicted"/>
<keyword evidence="2" id="KW-0812">Transmembrane</keyword>
<reference evidence="9" key="3">
    <citation type="journal article" date="2016" name="Genome Announc.">
        <title>Revised genome sequence of the purple photosynthetic bacterium Blastochloris viridis.</title>
        <authorList>
            <person name="Liu L.N."/>
            <person name="Faulkner M."/>
            <person name="Liu X."/>
            <person name="Huang F."/>
            <person name="Darby A.C."/>
            <person name="Hall N."/>
        </authorList>
    </citation>
    <scope>NUCLEOTIDE SEQUENCE [LARGE SCALE GENOMIC DNA]</scope>
    <source>
        <strain evidence="9">ATCC 19567 / DSM 133 / F</strain>
    </source>
</reference>
<evidence type="ECO:0000256" key="5">
    <source>
        <dbReference type="SAM" id="MobiDB-lite"/>
    </source>
</evidence>
<dbReference type="PROSITE" id="PS52015">
    <property type="entry name" value="TONB_CTD"/>
    <property type="match status" value="1"/>
</dbReference>
<sequence>MSVAASAAAAYPPLSRGRRAGLIALVTAVHASALIVLPSPEPAQAPPGEVEITFVVESPATEPADAVPDPLPPEPQPEPEPEPIPEPPPDQIVTPEPEPTIAPEPRPAPSHPKPEAEPVPRRTEPKRPSARPVAQPGEPSPTARPGRDPGYATRVRAILQARVDSLGLEVSGVVAVAFTVGPGGKLVSHRLVRASGNFAIDRAIRAVLASISFPPPPGGSFAGNVSIRIR</sequence>
<evidence type="ECO:0000313" key="8">
    <source>
        <dbReference type="EMBL" id="CUU42279.1"/>
    </source>
</evidence>
<evidence type="ECO:0000256" key="4">
    <source>
        <dbReference type="ARBA" id="ARBA00023136"/>
    </source>
</evidence>
<dbReference type="RefSeq" id="WP_055037367.1">
    <property type="nucleotide sequence ID" value="NZ_AP014854.2"/>
</dbReference>
<evidence type="ECO:0000256" key="1">
    <source>
        <dbReference type="ARBA" id="ARBA00004167"/>
    </source>
</evidence>
<comment type="subcellular location">
    <subcellularLocation>
        <location evidence="1">Membrane</location>
        <topology evidence="1">Single-pass membrane protein</topology>
    </subcellularLocation>
</comment>
<dbReference type="AlphaFoldDB" id="A0A0H5BQ82"/>
<reference evidence="8" key="2">
    <citation type="submission" date="2015-11" db="EMBL/GenBank/DDBJ databases">
        <authorList>
            <person name="Zhang Y."/>
            <person name="Guo Z."/>
        </authorList>
    </citation>
    <scope>NUCLEOTIDE SEQUENCE</scope>
    <source>
        <strain evidence="8">1</strain>
    </source>
</reference>
<dbReference type="EMBL" id="LN907867">
    <property type="protein sequence ID" value="CUU42279.1"/>
    <property type="molecule type" value="Genomic_DNA"/>
</dbReference>
<dbReference type="Proteomes" id="UP000065734">
    <property type="component" value="Chromosome I"/>
</dbReference>
<evidence type="ECO:0000256" key="2">
    <source>
        <dbReference type="ARBA" id="ARBA00022692"/>
    </source>
</evidence>
<protein>
    <recommendedName>
        <fullName evidence="6">TonB C-terminal domain-containing protein</fullName>
    </recommendedName>
</protein>
<reference evidence="7" key="1">
    <citation type="journal article" date="2015" name="Genome Announc.">
        <title>Complete Genome Sequence of the Bacteriochlorophyll b-Producing Photosynthetic Bacterium Blastochloris viridis.</title>
        <authorList>
            <person name="Tsukatani Y."/>
            <person name="Hirose Y."/>
            <person name="Harada J."/>
            <person name="Misawa N."/>
            <person name="Mori K."/>
            <person name="Inoue K."/>
            <person name="Tamiaki H."/>
        </authorList>
    </citation>
    <scope>NUCLEOTIDE SEQUENCE [LARGE SCALE GENOMIC DNA]</scope>
    <source>
        <strain evidence="7">DSM 133</strain>
    </source>
</reference>
<dbReference type="SUPFAM" id="SSF74653">
    <property type="entry name" value="TolA/TonB C-terminal domain"/>
    <property type="match status" value="1"/>
</dbReference>
<feature type="region of interest" description="Disordered" evidence="5">
    <location>
        <begin position="57"/>
        <end position="150"/>
    </location>
</feature>
<dbReference type="Gene3D" id="3.30.1150.10">
    <property type="match status" value="1"/>
</dbReference>
<dbReference type="GO" id="GO:0016020">
    <property type="term" value="C:membrane"/>
    <property type="evidence" value="ECO:0007669"/>
    <property type="project" value="UniProtKB-SubCell"/>
</dbReference>
<dbReference type="NCBIfam" id="TIGR01352">
    <property type="entry name" value="tonB_Cterm"/>
    <property type="match status" value="1"/>
</dbReference>
<organism evidence="8 9">
    <name type="scientific">Blastochloris viridis</name>
    <name type="common">Rhodopseudomonas viridis</name>
    <dbReference type="NCBI Taxonomy" id="1079"/>
    <lineage>
        <taxon>Bacteria</taxon>
        <taxon>Pseudomonadati</taxon>
        <taxon>Pseudomonadota</taxon>
        <taxon>Alphaproteobacteria</taxon>
        <taxon>Hyphomicrobiales</taxon>
        <taxon>Blastochloridaceae</taxon>
        <taxon>Blastochloris</taxon>
    </lineage>
</organism>
<feature type="compositionally biased region" description="Pro residues" evidence="5">
    <location>
        <begin position="84"/>
        <end position="111"/>
    </location>
</feature>
<keyword evidence="3" id="KW-1133">Transmembrane helix</keyword>
<dbReference type="InterPro" id="IPR037682">
    <property type="entry name" value="TonB_C"/>
</dbReference>
<evidence type="ECO:0000313" key="9">
    <source>
        <dbReference type="Proteomes" id="UP000065734"/>
    </source>
</evidence>
<dbReference type="OrthoDB" id="9864476at2"/>
<dbReference type="Pfam" id="PF13103">
    <property type="entry name" value="TonB_2"/>
    <property type="match status" value="1"/>
</dbReference>
<dbReference type="InterPro" id="IPR006260">
    <property type="entry name" value="TonB/TolA_C"/>
</dbReference>
<dbReference type="EMBL" id="AP014854">
    <property type="protein sequence ID" value="BAS00494.1"/>
    <property type="molecule type" value="Genomic_DNA"/>
</dbReference>
<keyword evidence="4" id="KW-0472">Membrane</keyword>
<evidence type="ECO:0000256" key="3">
    <source>
        <dbReference type="ARBA" id="ARBA00022989"/>
    </source>
</evidence>